<protein>
    <recommendedName>
        <fullName evidence="3">Protein kinase domain-containing protein</fullName>
    </recommendedName>
</protein>
<name>A0A7S1MLW2_NEODS</name>
<evidence type="ECO:0000313" key="2">
    <source>
        <dbReference type="EMBL" id="CAD9135062.1"/>
    </source>
</evidence>
<organism evidence="2">
    <name type="scientific">Neobodo designis</name>
    <name type="common">Flagellated protozoan</name>
    <name type="synonym">Bodo designis</name>
    <dbReference type="NCBI Taxonomy" id="312471"/>
    <lineage>
        <taxon>Eukaryota</taxon>
        <taxon>Discoba</taxon>
        <taxon>Euglenozoa</taxon>
        <taxon>Kinetoplastea</taxon>
        <taxon>Metakinetoplastina</taxon>
        <taxon>Neobodonida</taxon>
        <taxon>Neobodo</taxon>
    </lineage>
</organism>
<reference evidence="2" key="1">
    <citation type="submission" date="2021-01" db="EMBL/GenBank/DDBJ databases">
        <authorList>
            <person name="Corre E."/>
            <person name="Pelletier E."/>
            <person name="Niang G."/>
            <person name="Scheremetjew M."/>
            <person name="Finn R."/>
            <person name="Kale V."/>
            <person name="Holt S."/>
            <person name="Cochrane G."/>
            <person name="Meng A."/>
            <person name="Brown T."/>
            <person name="Cohen L."/>
        </authorList>
    </citation>
    <scope>NUCLEOTIDE SEQUENCE</scope>
    <source>
        <strain evidence="2">CCAP 1951/1</strain>
    </source>
</reference>
<feature type="region of interest" description="Disordered" evidence="1">
    <location>
        <begin position="106"/>
        <end position="125"/>
    </location>
</feature>
<dbReference type="AlphaFoldDB" id="A0A7S1MLW2"/>
<evidence type="ECO:0008006" key="3">
    <source>
        <dbReference type="Google" id="ProtNLM"/>
    </source>
</evidence>
<gene>
    <name evidence="2" type="ORF">NDES1114_LOCUS24608</name>
</gene>
<dbReference type="SUPFAM" id="SSF56112">
    <property type="entry name" value="Protein kinase-like (PK-like)"/>
    <property type="match status" value="1"/>
</dbReference>
<evidence type="ECO:0000256" key="1">
    <source>
        <dbReference type="SAM" id="MobiDB-lite"/>
    </source>
</evidence>
<proteinExistence type="predicted"/>
<sequence length="140" mass="14482">MARAGFLHREATSYWCARGPFDDSGSAATAHVKLIDFGNAVTIADAALPRNRHCWVRAYTSDARLAAGGIATPADDVFAVSVLGVELLLGQSISSIARSATGDAAAAERAANGGRSPNRSHVAIPGIASGRWKPADFGSF</sequence>
<dbReference type="InterPro" id="IPR011009">
    <property type="entry name" value="Kinase-like_dom_sf"/>
</dbReference>
<accession>A0A7S1MLW2</accession>
<feature type="compositionally biased region" description="Low complexity" evidence="1">
    <location>
        <begin position="106"/>
        <end position="116"/>
    </location>
</feature>
<dbReference type="EMBL" id="HBGF01036741">
    <property type="protein sequence ID" value="CAD9135062.1"/>
    <property type="molecule type" value="Transcribed_RNA"/>
</dbReference>